<accession>A0ABQ8F851</accession>
<reference evidence="7 8" key="1">
    <citation type="submission" date="2021-02" db="EMBL/GenBank/DDBJ databases">
        <title>Variation within the Batrachochytrium salamandrivorans European outbreak.</title>
        <authorList>
            <person name="Kelly M."/>
            <person name="Pasmans F."/>
            <person name="Shea T.P."/>
            <person name="Munoz J.F."/>
            <person name="Carranza S."/>
            <person name="Cuomo C.A."/>
            <person name="Martel A."/>
        </authorList>
    </citation>
    <scope>NUCLEOTIDE SEQUENCE [LARGE SCALE GENOMIC DNA]</scope>
    <source>
        <strain evidence="7 8">AMFP18/2</strain>
    </source>
</reference>
<comment type="caution">
    <text evidence="7">The sequence shown here is derived from an EMBL/GenBank/DDBJ whole genome shotgun (WGS) entry which is preliminary data.</text>
</comment>
<evidence type="ECO:0000256" key="1">
    <source>
        <dbReference type="ARBA" id="ARBA00004555"/>
    </source>
</evidence>
<keyword evidence="2" id="KW-0813">Transport</keyword>
<evidence type="ECO:0000313" key="8">
    <source>
        <dbReference type="Proteomes" id="UP001648503"/>
    </source>
</evidence>
<keyword evidence="8" id="KW-1185">Reference proteome</keyword>
<dbReference type="PANTHER" id="PTHR13251:SF3">
    <property type="entry name" value="TRAFFICKING PROTEIN PARTICLE COMPLEX SUBUNIT 10"/>
    <property type="match status" value="1"/>
</dbReference>
<feature type="compositionally biased region" description="Polar residues" evidence="4">
    <location>
        <begin position="1"/>
        <end position="32"/>
    </location>
</feature>
<gene>
    <name evidence="7" type="ORF">BASA50_007109</name>
</gene>
<evidence type="ECO:0008006" key="9">
    <source>
        <dbReference type="Google" id="ProtNLM"/>
    </source>
</evidence>
<organism evidence="7 8">
    <name type="scientific">Batrachochytrium salamandrivorans</name>
    <dbReference type="NCBI Taxonomy" id="1357716"/>
    <lineage>
        <taxon>Eukaryota</taxon>
        <taxon>Fungi</taxon>
        <taxon>Fungi incertae sedis</taxon>
        <taxon>Chytridiomycota</taxon>
        <taxon>Chytridiomycota incertae sedis</taxon>
        <taxon>Chytridiomycetes</taxon>
        <taxon>Rhizophydiales</taxon>
        <taxon>Rhizophydiales incertae sedis</taxon>
        <taxon>Batrachochytrium</taxon>
    </lineage>
</organism>
<evidence type="ECO:0000259" key="6">
    <source>
        <dbReference type="Pfam" id="PF23036"/>
    </source>
</evidence>
<feature type="region of interest" description="Disordered" evidence="4">
    <location>
        <begin position="1"/>
        <end position="33"/>
    </location>
</feature>
<dbReference type="Pfam" id="PF12584">
    <property type="entry name" value="TRAPPC10"/>
    <property type="match status" value="1"/>
</dbReference>
<dbReference type="Pfam" id="PF23036">
    <property type="entry name" value="TRAPPC10_1st"/>
    <property type="match status" value="1"/>
</dbReference>
<dbReference type="InterPro" id="IPR056913">
    <property type="entry name" value="TRAPPC10/Trs130_N"/>
</dbReference>
<comment type="subcellular location">
    <subcellularLocation>
        <location evidence="1">Golgi apparatus</location>
    </subcellularLocation>
</comment>
<evidence type="ECO:0000256" key="4">
    <source>
        <dbReference type="SAM" id="MobiDB-lite"/>
    </source>
</evidence>
<protein>
    <recommendedName>
        <fullName evidence="9">Trafficking protein particle complex subunit 10</fullName>
    </recommendedName>
</protein>
<dbReference type="InterPro" id="IPR022233">
    <property type="entry name" value="TRAPPC10/Trs130_C"/>
</dbReference>
<proteinExistence type="predicted"/>
<dbReference type="PANTHER" id="PTHR13251">
    <property type="entry name" value="EPILEPSY HOLOPROSENCEPHALY CANDIDATE 1/TMEM1"/>
    <property type="match status" value="1"/>
</dbReference>
<name>A0ABQ8F851_9FUNG</name>
<feature type="domain" description="TRAPPC10/Trs130 C-terminal" evidence="5">
    <location>
        <begin position="1055"/>
        <end position="1140"/>
    </location>
</feature>
<dbReference type="InterPro" id="IPR045126">
    <property type="entry name" value="TRAPPC10/Trs130"/>
</dbReference>
<feature type="domain" description="TRAPPC10/Trs130 N-terminal" evidence="6">
    <location>
        <begin position="37"/>
        <end position="353"/>
    </location>
</feature>
<evidence type="ECO:0000256" key="2">
    <source>
        <dbReference type="ARBA" id="ARBA00022448"/>
    </source>
</evidence>
<evidence type="ECO:0000256" key="3">
    <source>
        <dbReference type="ARBA" id="ARBA00023034"/>
    </source>
</evidence>
<evidence type="ECO:0000259" key="5">
    <source>
        <dbReference type="Pfam" id="PF12584"/>
    </source>
</evidence>
<dbReference type="Proteomes" id="UP001648503">
    <property type="component" value="Unassembled WGS sequence"/>
</dbReference>
<sequence>MDSFHQRQSPVQAPNVPLTSKNGSSTTRTSPPTWAVTEKPIVTYAEDTSIWSSLAGEFNSRLPLRHLSWQGSLRSNRSSSPTTCTIQSLDIDVKPYSHDLLPKYAPGGLHQNSVFLHIYLVGCEDVDYYKNNVRNKLQEWINTVSSKKSQEWMVVHVVEGRTKSRSGIFNIGSTASVFDKIRSDFSLKRDRCMELKLSNSESKDAEVWIDFIDRIKDGLMSSMAQQVAQYEDDTRRLEQQRMMPGWNYCQYFILKEAIAHTYELAKFYEEALLHYDELEATFYQTLTEQGAPWFHKFGGVEPGDDFSDVLNLNRKPYRNMIIQNQITIFDFREYLFSRQCRLILLLQSAADVCHRTKVFAVSFAGTLREYEVSLVPNFRESWLYSLCMRIVCECDVVFNVATLPEHTIQVYEALRAELIQISRLQLDHIGRKNMLYTNPLNENISIPVDTSALSTGSLTDHRPITTPELVLACSSIDCFGELYERITLLSLQGFNASGRSRSALALQADLAFWYFFRGNYERAAELWEALAFKHSETGWHQIEIVIIERLAKCYRELPVSHQGSKLFKVEIVSSTLGIGDNEDVAVDISIESILAKDIIMSMISLILTAGEGKEMQCEGRDIPLHPGKNLISITCPKSTISGLYSPSILVMESGKLHFHCDLTPKDRQKSVRIQETTKSLKMSAKLPGKIVQGGPDNMIMFEILTGENKIVDGRLSISALSNISMLTQSSVLYHITSYTDRVKSTGKDISVNVVDGKLRLPTMNENERITFLLPFKLVQDSRIVEHKFKMLLSCNADSRRMLHSAIVRVALVHDFIVDELLSFEGDYSLVQFGLRCKEGVALRIISVDATCENHTHVQSLSPFHEQVAFPDAVINLLYKIESPTKTEFNNTTSDRALGLKVCFISLEAEVEAFVVSRLHVALDNLNLAKFTEFILSYVRKHMLSRIDPLEYAAFQTIDFDALDVTEFNSFISDRTLEIQSGLTSAIQMIWDDVRFSTVERVRRESIAPISVMHYTSKHTVPRVVVELMLKPLYTPHPESILQARNHSVELGSSIVNEADIIVGDMLPCILTITPIFWHVATDTIDAEYKVHVDFSVFAMSGKRKQCITLKKGVSSTHQIVLCPLQVGQAIMPNVSINILDSLGGVISEQDISVANISAGLQVAVLPRRQSAKMFLQIDVPSDVAKFMTTTASSGGGNRNTMLVI</sequence>
<dbReference type="EMBL" id="JAFCIX010000344">
    <property type="protein sequence ID" value="KAH6593884.1"/>
    <property type="molecule type" value="Genomic_DNA"/>
</dbReference>
<keyword evidence="3" id="KW-0333">Golgi apparatus</keyword>
<evidence type="ECO:0000313" key="7">
    <source>
        <dbReference type="EMBL" id="KAH6593884.1"/>
    </source>
</evidence>